<dbReference type="InterPro" id="IPR036388">
    <property type="entry name" value="WH-like_DNA-bd_sf"/>
</dbReference>
<dbReference type="Pfam" id="PF21981">
    <property type="entry name" value="RecX_HTH3"/>
    <property type="match status" value="1"/>
</dbReference>
<protein>
    <recommendedName>
        <fullName evidence="3 5">Regulatory protein RecX</fullName>
    </recommendedName>
</protein>
<dbReference type="Pfam" id="PF02631">
    <property type="entry name" value="RecX_HTH2"/>
    <property type="match status" value="1"/>
</dbReference>
<evidence type="ECO:0000256" key="5">
    <source>
        <dbReference type="HAMAP-Rule" id="MF_01114"/>
    </source>
</evidence>
<dbReference type="Proteomes" id="UP000219336">
    <property type="component" value="Unassembled WGS sequence"/>
</dbReference>
<dbReference type="HAMAP" id="MF_01114">
    <property type="entry name" value="RecX"/>
    <property type="match status" value="1"/>
</dbReference>
<comment type="subcellular location">
    <subcellularLocation>
        <location evidence="1 5">Cytoplasm</location>
    </subcellularLocation>
</comment>
<keyword evidence="4 5" id="KW-0963">Cytoplasm</keyword>
<dbReference type="InterPro" id="IPR053924">
    <property type="entry name" value="RecX_HTH_2nd"/>
</dbReference>
<dbReference type="GO" id="GO:0006282">
    <property type="term" value="P:regulation of DNA repair"/>
    <property type="evidence" value="ECO:0007669"/>
    <property type="project" value="UniProtKB-UniRule"/>
</dbReference>
<evidence type="ECO:0000256" key="2">
    <source>
        <dbReference type="ARBA" id="ARBA00009695"/>
    </source>
</evidence>
<proteinExistence type="inferred from homology"/>
<evidence type="ECO:0000256" key="1">
    <source>
        <dbReference type="ARBA" id="ARBA00004496"/>
    </source>
</evidence>
<gene>
    <name evidence="5 9" type="primary">recX</name>
    <name evidence="9" type="ORF">VTH8203_00391</name>
</gene>
<reference evidence="10" key="1">
    <citation type="submission" date="2016-06" db="EMBL/GenBank/DDBJ databases">
        <authorList>
            <person name="Rodrigo-Torres L."/>
            <person name="Arahal R.D."/>
            <person name="Lucena T."/>
        </authorList>
    </citation>
    <scope>NUCLEOTIDE SEQUENCE [LARGE SCALE GENOMIC DNA]</scope>
    <source>
        <strain evidence="10">CECT8203</strain>
    </source>
</reference>
<feature type="domain" description="RecX first three-helical" evidence="8">
    <location>
        <begin position="25"/>
        <end position="64"/>
    </location>
</feature>
<dbReference type="PANTHER" id="PTHR33602">
    <property type="entry name" value="REGULATORY PROTEIN RECX FAMILY PROTEIN"/>
    <property type="match status" value="1"/>
</dbReference>
<dbReference type="GO" id="GO:0005737">
    <property type="term" value="C:cytoplasm"/>
    <property type="evidence" value="ECO:0007669"/>
    <property type="project" value="UniProtKB-SubCell"/>
</dbReference>
<dbReference type="Gene3D" id="1.10.10.10">
    <property type="entry name" value="Winged helix-like DNA-binding domain superfamily/Winged helix DNA-binding domain"/>
    <property type="match status" value="3"/>
</dbReference>
<dbReference type="InterPro" id="IPR053925">
    <property type="entry name" value="RecX_HTH_3rd"/>
</dbReference>
<feature type="domain" description="RecX second three-helical" evidence="6">
    <location>
        <begin position="71"/>
        <end position="111"/>
    </location>
</feature>
<evidence type="ECO:0000259" key="7">
    <source>
        <dbReference type="Pfam" id="PF21981"/>
    </source>
</evidence>
<evidence type="ECO:0000259" key="6">
    <source>
        <dbReference type="Pfam" id="PF02631"/>
    </source>
</evidence>
<evidence type="ECO:0000259" key="8">
    <source>
        <dbReference type="Pfam" id="PF21982"/>
    </source>
</evidence>
<evidence type="ECO:0000313" key="10">
    <source>
        <dbReference type="Proteomes" id="UP000219336"/>
    </source>
</evidence>
<feature type="domain" description="RecX third three-helical" evidence="7">
    <location>
        <begin position="115"/>
        <end position="162"/>
    </location>
</feature>
<evidence type="ECO:0000256" key="4">
    <source>
        <dbReference type="ARBA" id="ARBA00022490"/>
    </source>
</evidence>
<dbReference type="AlphaFoldDB" id="A0A240E9I4"/>
<keyword evidence="10" id="KW-1185">Reference proteome</keyword>
<evidence type="ECO:0000313" key="9">
    <source>
        <dbReference type="EMBL" id="SNX45387.1"/>
    </source>
</evidence>
<organism evidence="9 10">
    <name type="scientific">Vibrio thalassae</name>
    <dbReference type="NCBI Taxonomy" id="1243014"/>
    <lineage>
        <taxon>Bacteria</taxon>
        <taxon>Pseudomonadati</taxon>
        <taxon>Pseudomonadota</taxon>
        <taxon>Gammaproteobacteria</taxon>
        <taxon>Vibrionales</taxon>
        <taxon>Vibrionaceae</taxon>
        <taxon>Vibrio</taxon>
    </lineage>
</organism>
<dbReference type="PANTHER" id="PTHR33602:SF1">
    <property type="entry name" value="REGULATORY PROTEIN RECX FAMILY PROTEIN"/>
    <property type="match status" value="1"/>
</dbReference>
<dbReference type="InterPro" id="IPR003783">
    <property type="entry name" value="Regulatory_RecX"/>
</dbReference>
<dbReference type="NCBIfam" id="NF001057">
    <property type="entry name" value="PRK00117.3-3"/>
    <property type="match status" value="1"/>
</dbReference>
<name>A0A240E9I4_9VIBR</name>
<accession>A0A240E9I4</accession>
<dbReference type="InterPro" id="IPR053926">
    <property type="entry name" value="RecX_HTH_1st"/>
</dbReference>
<dbReference type="Pfam" id="PF21982">
    <property type="entry name" value="RecX_HTH1"/>
    <property type="match status" value="1"/>
</dbReference>
<comment type="similarity">
    <text evidence="2 5">Belongs to the RecX family.</text>
</comment>
<dbReference type="EMBL" id="OANU01000002">
    <property type="protein sequence ID" value="SNX45387.1"/>
    <property type="molecule type" value="Genomic_DNA"/>
</dbReference>
<sequence>MQGFVVSALVYREIMFQRKPPSLSAKEAAIQLLSRRDHGEYELYQKLALKGYEESEVEAALDFCRDCRYLDDLRFAKSQIRQHVYKGHGERRIRQELNQKRVSDSIVDEAMLEEEVDWFELAKSTAAKKFRHGKSQDPKEYAKQVRFLQYRGYTFEQISYALNAAETP</sequence>
<evidence type="ECO:0000256" key="3">
    <source>
        <dbReference type="ARBA" id="ARBA00018111"/>
    </source>
</evidence>
<comment type="function">
    <text evidence="5">Modulates RecA activity.</text>
</comment>